<dbReference type="HOGENOM" id="CLU_1366425_0_0_1"/>
<sequence>MVGNGPSSDLLDEGTSSSFNPFSPDSLTSLPTTTPAQTHPQHRLLVDRAQRRLTRLTNKSLGALDDSDEEKGKGEVDQVDQLVDELVRGGGEEEEELRGGGAESRWSDDDEEGAEDDDECGDDGEERADEEEAEEGTDNEFDGEEEEVVQEVTVKTVMEGKGKGEEVKVKPRKLTKKEEEDRERRKMWMDFDLRLDEVEP</sequence>
<dbReference type="InParanoid" id="A0A067PFX4"/>
<organism evidence="2 3">
    <name type="scientific">Jaapia argillacea MUCL 33604</name>
    <dbReference type="NCBI Taxonomy" id="933084"/>
    <lineage>
        <taxon>Eukaryota</taxon>
        <taxon>Fungi</taxon>
        <taxon>Dikarya</taxon>
        <taxon>Basidiomycota</taxon>
        <taxon>Agaricomycotina</taxon>
        <taxon>Agaricomycetes</taxon>
        <taxon>Agaricomycetidae</taxon>
        <taxon>Jaapiales</taxon>
        <taxon>Jaapiaceae</taxon>
        <taxon>Jaapia</taxon>
    </lineage>
</organism>
<feature type="compositionally biased region" description="Acidic residues" evidence="1">
    <location>
        <begin position="108"/>
        <end position="149"/>
    </location>
</feature>
<evidence type="ECO:0000313" key="3">
    <source>
        <dbReference type="Proteomes" id="UP000027265"/>
    </source>
</evidence>
<evidence type="ECO:0000256" key="1">
    <source>
        <dbReference type="SAM" id="MobiDB-lite"/>
    </source>
</evidence>
<protein>
    <submittedName>
        <fullName evidence="2">Uncharacterized protein</fullName>
    </submittedName>
</protein>
<dbReference type="AlphaFoldDB" id="A0A067PFX4"/>
<dbReference type="EMBL" id="KL197732">
    <property type="protein sequence ID" value="KDQ53813.1"/>
    <property type="molecule type" value="Genomic_DNA"/>
</dbReference>
<feature type="compositionally biased region" description="Low complexity" evidence="1">
    <location>
        <begin position="26"/>
        <end position="39"/>
    </location>
</feature>
<proteinExistence type="predicted"/>
<feature type="compositionally biased region" description="Polar residues" evidence="1">
    <location>
        <begin position="14"/>
        <end position="25"/>
    </location>
</feature>
<feature type="compositionally biased region" description="Basic and acidic residues" evidence="1">
    <location>
        <begin position="158"/>
        <end position="169"/>
    </location>
</feature>
<feature type="region of interest" description="Disordered" evidence="1">
    <location>
        <begin position="1"/>
        <end position="183"/>
    </location>
</feature>
<gene>
    <name evidence="2" type="ORF">JAAARDRAFT_424129</name>
</gene>
<accession>A0A067PFX4</accession>
<keyword evidence="3" id="KW-1185">Reference proteome</keyword>
<name>A0A067PFX4_9AGAM</name>
<dbReference type="Proteomes" id="UP000027265">
    <property type="component" value="Unassembled WGS sequence"/>
</dbReference>
<evidence type="ECO:0000313" key="2">
    <source>
        <dbReference type="EMBL" id="KDQ53813.1"/>
    </source>
</evidence>
<reference evidence="3" key="1">
    <citation type="journal article" date="2014" name="Proc. Natl. Acad. Sci. U.S.A.">
        <title>Extensive sampling of basidiomycete genomes demonstrates inadequacy of the white-rot/brown-rot paradigm for wood decay fungi.</title>
        <authorList>
            <person name="Riley R."/>
            <person name="Salamov A.A."/>
            <person name="Brown D.W."/>
            <person name="Nagy L.G."/>
            <person name="Floudas D."/>
            <person name="Held B.W."/>
            <person name="Levasseur A."/>
            <person name="Lombard V."/>
            <person name="Morin E."/>
            <person name="Otillar R."/>
            <person name="Lindquist E.A."/>
            <person name="Sun H."/>
            <person name="LaButti K.M."/>
            <person name="Schmutz J."/>
            <person name="Jabbour D."/>
            <person name="Luo H."/>
            <person name="Baker S.E."/>
            <person name="Pisabarro A.G."/>
            <person name="Walton J.D."/>
            <person name="Blanchette R.A."/>
            <person name="Henrissat B."/>
            <person name="Martin F."/>
            <person name="Cullen D."/>
            <person name="Hibbett D.S."/>
            <person name="Grigoriev I.V."/>
        </authorList>
    </citation>
    <scope>NUCLEOTIDE SEQUENCE [LARGE SCALE GENOMIC DNA]</scope>
    <source>
        <strain evidence="3">MUCL 33604</strain>
    </source>
</reference>